<dbReference type="Proteomes" id="UP000076625">
    <property type="component" value="Unassembled WGS sequence"/>
</dbReference>
<accession>A0A165FX38</accession>
<feature type="chain" id="PRO_5007857910" evidence="1">
    <location>
        <begin position="26"/>
        <end position="142"/>
    </location>
</feature>
<reference evidence="3" key="1">
    <citation type="submission" date="2016-01" db="EMBL/GenBank/DDBJ databases">
        <title>Draft genome of Chromobacterium sp. F49.</title>
        <authorList>
            <person name="Hong K.W."/>
        </authorList>
    </citation>
    <scope>NUCLEOTIDE SEQUENCE [LARGE SCALE GENOMIC DNA]</scope>
    <source>
        <strain evidence="3">CN10</strain>
    </source>
</reference>
<dbReference type="RefSeq" id="WP_066610094.1">
    <property type="nucleotide sequence ID" value="NZ_LQQU01000007.1"/>
</dbReference>
<feature type="signal peptide" evidence="1">
    <location>
        <begin position="1"/>
        <end position="25"/>
    </location>
</feature>
<gene>
    <name evidence="2" type="ORF">AVW16_06190</name>
</gene>
<evidence type="ECO:0000313" key="2">
    <source>
        <dbReference type="EMBL" id="KZE34464.1"/>
    </source>
</evidence>
<comment type="caution">
    <text evidence="2">The sequence shown here is derived from an EMBL/GenBank/DDBJ whole genome shotgun (WGS) entry which is preliminary data.</text>
</comment>
<sequence length="142" mass="15080">MGESLTLLGFAVAAALAFTAHPARASVCDDSAAPLRCQAYRQGAQSCVDLDGGARRACVAEFTPSLSCRGRPERCLYLPGAQRQCDALSGAERRRCVLDALPPAGCKTHTNPEQCRRLDAAERACIAETGSAGRRCVADRLR</sequence>
<organism evidence="2 3">
    <name type="scientific">Crenobacter luteus</name>
    <dbReference type="NCBI Taxonomy" id="1452487"/>
    <lineage>
        <taxon>Bacteria</taxon>
        <taxon>Pseudomonadati</taxon>
        <taxon>Pseudomonadota</taxon>
        <taxon>Betaproteobacteria</taxon>
        <taxon>Neisseriales</taxon>
        <taxon>Neisseriaceae</taxon>
        <taxon>Crenobacter</taxon>
    </lineage>
</organism>
<protein>
    <submittedName>
        <fullName evidence="2">Uncharacterized protein</fullName>
    </submittedName>
</protein>
<keyword evidence="1" id="KW-0732">Signal</keyword>
<dbReference type="EMBL" id="LQQU01000007">
    <property type="protein sequence ID" value="KZE34464.1"/>
    <property type="molecule type" value="Genomic_DNA"/>
</dbReference>
<proteinExistence type="predicted"/>
<dbReference type="OrthoDB" id="8595768at2"/>
<name>A0A165FX38_9NEIS</name>
<evidence type="ECO:0000256" key="1">
    <source>
        <dbReference type="SAM" id="SignalP"/>
    </source>
</evidence>
<evidence type="ECO:0000313" key="3">
    <source>
        <dbReference type="Proteomes" id="UP000076625"/>
    </source>
</evidence>
<keyword evidence="3" id="KW-1185">Reference proteome</keyword>
<dbReference type="AlphaFoldDB" id="A0A165FX38"/>